<dbReference type="EMBL" id="CADCXU010011187">
    <property type="protein sequence ID" value="CAB0001603.1"/>
    <property type="molecule type" value="Genomic_DNA"/>
</dbReference>
<protein>
    <submittedName>
        <fullName evidence="2">Uncharacterized protein</fullName>
    </submittedName>
</protein>
<feature type="compositionally biased region" description="Basic residues" evidence="1">
    <location>
        <begin position="33"/>
        <end position="50"/>
    </location>
</feature>
<accession>A0A6H5GEP7</accession>
<reference evidence="2 3" key="1">
    <citation type="submission" date="2020-02" db="EMBL/GenBank/DDBJ databases">
        <authorList>
            <person name="Ferguson B K."/>
        </authorList>
    </citation>
    <scope>NUCLEOTIDE SEQUENCE [LARGE SCALE GENOMIC DNA]</scope>
</reference>
<feature type="region of interest" description="Disordered" evidence="1">
    <location>
        <begin position="1"/>
        <end position="84"/>
    </location>
</feature>
<sequence>MAQYENGRVMIRNGWSPGSAGLSASAESVTKRSCVRRNSSRSRHNRPASRRNKENGSKSLQKQTASLDGNQPLMPNTLSYKPRI</sequence>
<evidence type="ECO:0000313" key="2">
    <source>
        <dbReference type="EMBL" id="CAB0001603.1"/>
    </source>
</evidence>
<dbReference type="AlphaFoldDB" id="A0A6H5GEP7"/>
<feature type="compositionally biased region" description="Polar residues" evidence="1">
    <location>
        <begin position="57"/>
        <end position="84"/>
    </location>
</feature>
<evidence type="ECO:0000256" key="1">
    <source>
        <dbReference type="SAM" id="MobiDB-lite"/>
    </source>
</evidence>
<dbReference type="Proteomes" id="UP000479000">
    <property type="component" value="Unassembled WGS sequence"/>
</dbReference>
<evidence type="ECO:0000313" key="3">
    <source>
        <dbReference type="Proteomes" id="UP000479000"/>
    </source>
</evidence>
<proteinExistence type="predicted"/>
<organism evidence="2 3">
    <name type="scientific">Nesidiocoris tenuis</name>
    <dbReference type="NCBI Taxonomy" id="355587"/>
    <lineage>
        <taxon>Eukaryota</taxon>
        <taxon>Metazoa</taxon>
        <taxon>Ecdysozoa</taxon>
        <taxon>Arthropoda</taxon>
        <taxon>Hexapoda</taxon>
        <taxon>Insecta</taxon>
        <taxon>Pterygota</taxon>
        <taxon>Neoptera</taxon>
        <taxon>Paraneoptera</taxon>
        <taxon>Hemiptera</taxon>
        <taxon>Heteroptera</taxon>
        <taxon>Panheteroptera</taxon>
        <taxon>Cimicomorpha</taxon>
        <taxon>Miridae</taxon>
        <taxon>Dicyphina</taxon>
        <taxon>Nesidiocoris</taxon>
    </lineage>
</organism>
<name>A0A6H5GEP7_9HEMI</name>
<keyword evidence="3" id="KW-1185">Reference proteome</keyword>
<gene>
    <name evidence="2" type="ORF">NTEN_LOCUS7390</name>
</gene>